<keyword evidence="3" id="KW-1185">Reference proteome</keyword>
<name>A0A150WIQ0_BDEBC</name>
<dbReference type="Proteomes" id="UP000075320">
    <property type="component" value="Unassembled WGS sequence"/>
</dbReference>
<evidence type="ECO:0000313" key="2">
    <source>
        <dbReference type="EMBL" id="KYG63629.1"/>
    </source>
</evidence>
<organism evidence="2 3">
    <name type="scientific">Bdellovibrio bacteriovorus</name>
    <dbReference type="NCBI Taxonomy" id="959"/>
    <lineage>
        <taxon>Bacteria</taxon>
        <taxon>Pseudomonadati</taxon>
        <taxon>Bdellovibrionota</taxon>
        <taxon>Bdellovibrionia</taxon>
        <taxon>Bdellovibrionales</taxon>
        <taxon>Pseudobdellovibrionaceae</taxon>
        <taxon>Bdellovibrio</taxon>
    </lineage>
</organism>
<accession>A0A150WIQ0</accession>
<evidence type="ECO:0000259" key="1">
    <source>
        <dbReference type="Pfam" id="PF00561"/>
    </source>
</evidence>
<dbReference type="InterPro" id="IPR000073">
    <property type="entry name" value="AB_hydrolase_1"/>
</dbReference>
<dbReference type="EMBL" id="LUKE01000003">
    <property type="protein sequence ID" value="KYG63629.1"/>
    <property type="molecule type" value="Genomic_DNA"/>
</dbReference>
<dbReference type="InterPro" id="IPR029058">
    <property type="entry name" value="AB_hydrolase_fold"/>
</dbReference>
<proteinExistence type="predicted"/>
<comment type="caution">
    <text evidence="2">The sequence shown here is derived from an EMBL/GenBank/DDBJ whole genome shotgun (WGS) entry which is preliminary data.</text>
</comment>
<dbReference type="PROSITE" id="PS51257">
    <property type="entry name" value="PROKAR_LIPOPROTEIN"/>
    <property type="match status" value="1"/>
</dbReference>
<evidence type="ECO:0000313" key="3">
    <source>
        <dbReference type="Proteomes" id="UP000075320"/>
    </source>
</evidence>
<gene>
    <name evidence="2" type="ORF">AZI86_12420</name>
</gene>
<dbReference type="Gene3D" id="3.40.50.1820">
    <property type="entry name" value="alpha/beta hydrolase"/>
    <property type="match status" value="1"/>
</dbReference>
<feature type="domain" description="AB hydrolase-1" evidence="1">
    <location>
        <begin position="55"/>
        <end position="111"/>
    </location>
</feature>
<reference evidence="2 3" key="1">
    <citation type="submission" date="2016-03" db="EMBL/GenBank/DDBJ databases">
        <authorList>
            <person name="Ploux O."/>
        </authorList>
    </citation>
    <scope>NUCLEOTIDE SEQUENCE [LARGE SCALE GENOMIC DNA]</scope>
    <source>
        <strain evidence="2 3">R0</strain>
    </source>
</reference>
<dbReference type="Pfam" id="PF00561">
    <property type="entry name" value="Abhydrolase_1"/>
    <property type="match status" value="1"/>
</dbReference>
<dbReference type="RefSeq" id="WP_061835523.1">
    <property type="nucleotide sequence ID" value="NZ_LUKE01000003.1"/>
</dbReference>
<sequence>MKYLVGASIVFLTSLVGCSTPVKKTVSTPKVQGGHADVNGIKMYYEIHGDKPGTPLVLLHGGGSSIDVTYSKVLPFFSAQRKVIALDEQGHGRSSDRPGPVVFETSADDVAARWIF</sequence>
<protein>
    <recommendedName>
        <fullName evidence="1">AB hydrolase-1 domain-containing protein</fullName>
    </recommendedName>
</protein>
<dbReference type="AlphaFoldDB" id="A0A150WIQ0"/>
<dbReference type="SUPFAM" id="SSF53474">
    <property type="entry name" value="alpha/beta-Hydrolases"/>
    <property type="match status" value="1"/>
</dbReference>